<dbReference type="AlphaFoldDB" id="A0AAD4W2V4"/>
<organism evidence="1 2">
    <name type="scientific">Prunus dulcis</name>
    <name type="common">Almond</name>
    <name type="synonym">Amygdalus dulcis</name>
    <dbReference type="NCBI Taxonomy" id="3755"/>
    <lineage>
        <taxon>Eukaryota</taxon>
        <taxon>Viridiplantae</taxon>
        <taxon>Streptophyta</taxon>
        <taxon>Embryophyta</taxon>
        <taxon>Tracheophyta</taxon>
        <taxon>Spermatophyta</taxon>
        <taxon>Magnoliopsida</taxon>
        <taxon>eudicotyledons</taxon>
        <taxon>Gunneridae</taxon>
        <taxon>Pentapetalae</taxon>
        <taxon>rosids</taxon>
        <taxon>fabids</taxon>
        <taxon>Rosales</taxon>
        <taxon>Rosaceae</taxon>
        <taxon>Amygdaloideae</taxon>
        <taxon>Amygdaleae</taxon>
        <taxon>Prunus</taxon>
    </lineage>
</organism>
<keyword evidence="2" id="KW-1185">Reference proteome</keyword>
<accession>A0AAD4W2V4</accession>
<evidence type="ECO:0000313" key="2">
    <source>
        <dbReference type="Proteomes" id="UP001054821"/>
    </source>
</evidence>
<protein>
    <submittedName>
        <fullName evidence="1">Uncharacterized protein</fullName>
    </submittedName>
</protein>
<reference evidence="1 2" key="1">
    <citation type="journal article" date="2022" name="G3 (Bethesda)">
        <title>Whole-genome sequence and methylome profiling of the almond [Prunus dulcis (Mill.) D.A. Webb] cultivar 'Nonpareil'.</title>
        <authorList>
            <person name="D'Amico-Willman K.M."/>
            <person name="Ouma W.Z."/>
            <person name="Meulia T."/>
            <person name="Sideli G.M."/>
            <person name="Gradziel T.M."/>
            <person name="Fresnedo-Ramirez J."/>
        </authorList>
    </citation>
    <scope>NUCLEOTIDE SEQUENCE [LARGE SCALE GENOMIC DNA]</scope>
    <source>
        <strain evidence="1">Clone GOH B32 T37-40</strain>
    </source>
</reference>
<gene>
    <name evidence="1" type="ORF">L3X38_025957</name>
</gene>
<dbReference type="EMBL" id="JAJFAZ020000004">
    <property type="protein sequence ID" value="KAI5335823.1"/>
    <property type="molecule type" value="Genomic_DNA"/>
</dbReference>
<evidence type="ECO:0000313" key="1">
    <source>
        <dbReference type="EMBL" id="KAI5335823.1"/>
    </source>
</evidence>
<proteinExistence type="predicted"/>
<name>A0AAD4W2V4_PRUDU</name>
<sequence>MALPPQKVDIPSRQSHHHHKLQYDLGTTSLIPFFTAVLNVHSRVHVQRNPSPCAIGLHTILSGPADLENGQLKQLSEEQADKEKGEKMINMLACRKHPRATLKVDRVFDLEHDQHVTV</sequence>
<dbReference type="Proteomes" id="UP001054821">
    <property type="component" value="Chromosome 4"/>
</dbReference>
<comment type="caution">
    <text evidence="1">The sequence shown here is derived from an EMBL/GenBank/DDBJ whole genome shotgun (WGS) entry which is preliminary data.</text>
</comment>